<dbReference type="InterPro" id="IPR003448">
    <property type="entry name" value="Mopterin_biosynth_MoaE"/>
</dbReference>
<evidence type="ECO:0000256" key="11">
    <source>
        <dbReference type="ARBA" id="ARBA00049878"/>
    </source>
</evidence>
<organism evidence="12 13">
    <name type="scientific">Candidatus Schmidhempelia bombi str. Bimp</name>
    <dbReference type="NCBI Taxonomy" id="1387197"/>
    <lineage>
        <taxon>Bacteria</taxon>
        <taxon>Pseudomonadati</taxon>
        <taxon>Pseudomonadota</taxon>
        <taxon>Gammaproteobacteria</taxon>
        <taxon>Orbales</taxon>
        <taxon>Orbaceae</taxon>
        <taxon>Candidatus Schmidhempelia</taxon>
    </lineage>
</organism>
<accession>A0AB94IE37</accession>
<comment type="caution">
    <text evidence="12">The sequence shown here is derived from an EMBL/GenBank/DDBJ whole genome shotgun (WGS) entry which is preliminary data.</text>
</comment>
<dbReference type="InterPro" id="IPR036563">
    <property type="entry name" value="MoaE_sf"/>
</dbReference>
<evidence type="ECO:0000256" key="9">
    <source>
        <dbReference type="ARBA" id="ARBA00030781"/>
    </source>
</evidence>
<gene>
    <name evidence="12" type="primary">moaE</name>
    <name evidence="12" type="ORF">O970_02365</name>
</gene>
<reference evidence="12 13" key="1">
    <citation type="journal article" date="2014" name="Appl. Environ. Microbiol.">
        <title>Genomic features of a bumble bee symbiont reflect its host environment.</title>
        <authorList>
            <person name="Martinson V.G."/>
            <person name="Magoc T."/>
            <person name="Koch H."/>
            <person name="Salzberg S.L."/>
            <person name="Moran N.A."/>
        </authorList>
    </citation>
    <scope>NUCLEOTIDE SEQUENCE [LARGE SCALE GENOMIC DNA]</scope>
    <source>
        <strain evidence="12 13">Bimp</strain>
    </source>
</reference>
<name>A0AB94IE37_9GAMM</name>
<proteinExistence type="inferred from homology"/>
<evidence type="ECO:0000256" key="2">
    <source>
        <dbReference type="ARBA" id="ARBA00005426"/>
    </source>
</evidence>
<dbReference type="Gene3D" id="3.90.1170.40">
    <property type="entry name" value="Molybdopterin biosynthesis MoaE subunit"/>
    <property type="match status" value="1"/>
</dbReference>
<evidence type="ECO:0000256" key="4">
    <source>
        <dbReference type="ARBA" id="ARBA00013858"/>
    </source>
</evidence>
<sequence>MLTKIEIGDHPLDINALNAWLNQSPQDGAVVTFVGKVRALETETISLYLEHYQGMTEKVLTHIVKQARERWSLNRVVVVHRVGEILANQSIVFVGVSSGHRHAAFAAAEFIMDILKNEAPFWKREKTVDGEYWVKAKDTDKASLAKWG</sequence>
<evidence type="ECO:0000256" key="10">
    <source>
        <dbReference type="ARBA" id="ARBA00032474"/>
    </source>
</evidence>
<dbReference type="GO" id="GO:0006777">
    <property type="term" value="P:Mo-molybdopterin cofactor biosynthetic process"/>
    <property type="evidence" value="ECO:0007669"/>
    <property type="project" value="UniProtKB-KW"/>
</dbReference>
<dbReference type="GO" id="GO:0030366">
    <property type="term" value="F:molybdopterin synthase activity"/>
    <property type="evidence" value="ECO:0007669"/>
    <property type="project" value="UniProtKB-EC"/>
</dbReference>
<evidence type="ECO:0000256" key="7">
    <source>
        <dbReference type="ARBA" id="ARBA00029745"/>
    </source>
</evidence>
<protein>
    <recommendedName>
        <fullName evidence="4">Molybdopterin synthase catalytic subunit</fullName>
        <ecNumber evidence="3">2.8.1.12</ecNumber>
    </recommendedName>
    <alternativeName>
        <fullName evidence="9">MPT synthase subunit 2</fullName>
    </alternativeName>
    <alternativeName>
        <fullName evidence="7">Molybdenum cofactor biosynthesis protein E</fullName>
    </alternativeName>
    <alternativeName>
        <fullName evidence="8">Molybdopterin-converting factor large subunit</fullName>
    </alternativeName>
    <alternativeName>
        <fullName evidence="10">Molybdopterin-converting factor subunit 2</fullName>
    </alternativeName>
</protein>
<evidence type="ECO:0000313" key="12">
    <source>
        <dbReference type="EMBL" id="TEA27729.1"/>
    </source>
</evidence>
<evidence type="ECO:0000256" key="1">
    <source>
        <dbReference type="ARBA" id="ARBA00005046"/>
    </source>
</evidence>
<evidence type="ECO:0000313" key="13">
    <source>
        <dbReference type="Proteomes" id="UP000506160"/>
    </source>
</evidence>
<comment type="pathway">
    <text evidence="1">Cofactor biosynthesis; molybdopterin biosynthesis.</text>
</comment>
<dbReference type="EC" id="2.8.1.12" evidence="3"/>
<keyword evidence="5" id="KW-0501">Molybdenum cofactor biosynthesis</keyword>
<evidence type="ECO:0000256" key="5">
    <source>
        <dbReference type="ARBA" id="ARBA00023150"/>
    </source>
</evidence>
<evidence type="ECO:0000256" key="8">
    <source>
        <dbReference type="ARBA" id="ARBA00030407"/>
    </source>
</evidence>
<dbReference type="AlphaFoldDB" id="A0AB94IE37"/>
<dbReference type="Pfam" id="PF02391">
    <property type="entry name" value="MoaE"/>
    <property type="match status" value="1"/>
</dbReference>
<dbReference type="PANTHER" id="PTHR23404">
    <property type="entry name" value="MOLYBDOPTERIN SYNTHASE RELATED"/>
    <property type="match status" value="1"/>
</dbReference>
<dbReference type="SUPFAM" id="SSF54690">
    <property type="entry name" value="Molybdopterin synthase subunit MoaE"/>
    <property type="match status" value="1"/>
</dbReference>
<dbReference type="Proteomes" id="UP000506160">
    <property type="component" value="Unassembled WGS sequence"/>
</dbReference>
<dbReference type="NCBIfam" id="NF007959">
    <property type="entry name" value="PRK10678.1"/>
    <property type="match status" value="1"/>
</dbReference>
<comment type="subunit">
    <text evidence="6">Heterotetramer of 2 MoaD subunits and 2 MoaE subunits. Also stable as homodimer. The enzyme changes between these two forms during catalysis.</text>
</comment>
<evidence type="ECO:0000256" key="3">
    <source>
        <dbReference type="ARBA" id="ARBA00011950"/>
    </source>
</evidence>
<keyword evidence="12" id="KW-0808">Transferase</keyword>
<dbReference type="CDD" id="cd00756">
    <property type="entry name" value="MoaE"/>
    <property type="match status" value="1"/>
</dbReference>
<comment type="similarity">
    <text evidence="2">Belongs to the MoaE family.</text>
</comment>
<dbReference type="EMBL" id="AWGA01000023">
    <property type="protein sequence ID" value="TEA27729.1"/>
    <property type="molecule type" value="Genomic_DNA"/>
</dbReference>
<comment type="catalytic activity">
    <reaction evidence="11">
        <text>2 [molybdopterin-synthase sulfur-carrier protein]-C-terminal-Gly-aminoethanethioate + cyclic pyranopterin phosphate + H2O = molybdopterin + 2 [molybdopterin-synthase sulfur-carrier protein]-C-terminal Gly-Gly + 2 H(+)</text>
        <dbReference type="Rhea" id="RHEA:26333"/>
        <dbReference type="Rhea" id="RHEA-COMP:12202"/>
        <dbReference type="Rhea" id="RHEA-COMP:19907"/>
        <dbReference type="ChEBI" id="CHEBI:15377"/>
        <dbReference type="ChEBI" id="CHEBI:15378"/>
        <dbReference type="ChEBI" id="CHEBI:58698"/>
        <dbReference type="ChEBI" id="CHEBI:59648"/>
        <dbReference type="ChEBI" id="CHEBI:90778"/>
        <dbReference type="ChEBI" id="CHEBI:232372"/>
        <dbReference type="EC" id="2.8.1.12"/>
    </reaction>
</comment>
<evidence type="ECO:0000256" key="6">
    <source>
        <dbReference type="ARBA" id="ARBA00026066"/>
    </source>
</evidence>
<keyword evidence="13" id="KW-1185">Reference proteome</keyword>
<dbReference type="RefSeq" id="WP_024495581.1">
    <property type="nucleotide sequence ID" value="NZ_AWGA01000023.1"/>
</dbReference>